<evidence type="ECO:0000259" key="1">
    <source>
        <dbReference type="SMART" id="SM00950"/>
    </source>
</evidence>
<dbReference type="InterPro" id="IPR003165">
    <property type="entry name" value="Piwi"/>
</dbReference>
<feature type="domain" description="Piwi" evidence="1">
    <location>
        <begin position="325"/>
        <end position="618"/>
    </location>
</feature>
<dbReference type="RefSeq" id="XP_027194583.1">
    <property type="nucleotide sequence ID" value="XM_027338782.1"/>
</dbReference>
<dbReference type="InParanoid" id="A0A6P6XP89"/>
<dbReference type="SMART" id="SM00950">
    <property type="entry name" value="Piwi"/>
    <property type="match status" value="1"/>
</dbReference>
<dbReference type="GO" id="GO:0003676">
    <property type="term" value="F:nucleic acid binding"/>
    <property type="evidence" value="ECO:0007669"/>
    <property type="project" value="InterPro"/>
</dbReference>
<dbReference type="InterPro" id="IPR036397">
    <property type="entry name" value="RNaseH_sf"/>
</dbReference>
<dbReference type="KEGG" id="dpte:113789266"/>
<evidence type="ECO:0000313" key="2">
    <source>
        <dbReference type="Proteomes" id="UP000515146"/>
    </source>
</evidence>
<reference evidence="3" key="1">
    <citation type="submission" date="2025-08" db="UniProtKB">
        <authorList>
            <consortium name="RefSeq"/>
        </authorList>
    </citation>
    <scope>IDENTIFICATION</scope>
    <source>
        <strain evidence="3">Airmid</strain>
    </source>
</reference>
<dbReference type="Pfam" id="PF02171">
    <property type="entry name" value="Piwi"/>
    <property type="match status" value="1"/>
</dbReference>
<gene>
    <name evidence="3" type="primary">LOC113789266</name>
</gene>
<protein>
    <submittedName>
        <fullName evidence="3">Uncharacterized protein LOC113789266</fullName>
    </submittedName>
</protein>
<organism evidence="2 3">
    <name type="scientific">Dermatophagoides pteronyssinus</name>
    <name type="common">European house dust mite</name>
    <dbReference type="NCBI Taxonomy" id="6956"/>
    <lineage>
        <taxon>Eukaryota</taxon>
        <taxon>Metazoa</taxon>
        <taxon>Ecdysozoa</taxon>
        <taxon>Arthropoda</taxon>
        <taxon>Chelicerata</taxon>
        <taxon>Arachnida</taxon>
        <taxon>Acari</taxon>
        <taxon>Acariformes</taxon>
        <taxon>Sarcoptiformes</taxon>
        <taxon>Astigmata</taxon>
        <taxon>Psoroptidia</taxon>
        <taxon>Analgoidea</taxon>
        <taxon>Pyroglyphidae</taxon>
        <taxon>Dermatophagoidinae</taxon>
        <taxon>Dermatophagoides</taxon>
    </lineage>
</organism>
<dbReference type="Proteomes" id="UP000515146">
    <property type="component" value="Unplaced"/>
</dbReference>
<sequence length="650" mass="76052">MSVQNELNIEESNETVIESNFTIKSNFFRLNFVPIIIYKYSVQISPDNYPKDDYDKIIKCYIKKNFLSWLGCYYEDGFIYSSTIINFREIDYKSIKWCCGLYYNEFSIYLKQIGQFNSVIEAGINLQNFFLFSVQKKKKLIDSGIFIQIDDRISVGFRLSINLIKEPMIFISRHPVLYNGKYHISNNSLPSESVSAFNEEMKRCPKEEFEFFKICCAEIENCVKSFGINIDSEPFDTNATLLFHPELMPDSPDKPFFSKPSKMINFAILCFHPFDSDKMKKLEDSFVKKAKKFEMNFEKCFETQFVDIQNDSKIATVFQNLKIRDIHFVFIGYSQRSRKSFVVEKIKSHTTNNRGLVTQIFIIEKVDMIVDIPKFFDHLAITSCLKLGGQPNIIDPNYWIIFPFEPQSTMIVGTSFQQFRLDNIREDIFLHSIVASMDKNFCQNICIERFSIEPNDEKLFEEMFRNSLQEYQKEHGEYPKNIIIFHGKKYTDLKSAAKSIDERIKMTSFSVDKFTPIRFIKNDDGNVPIGTCVKLVQLDGWPKEFVICTEIGADGGRCKTTQYTVINDDSGMSDIQIKHLCYAMCHFYFDNFYINDIPYPLELAEYFAKSAITRCLGRNELNPIDSIEEVFENFSRKVRIHGYREYPVDD</sequence>
<dbReference type="SUPFAM" id="SSF53098">
    <property type="entry name" value="Ribonuclease H-like"/>
    <property type="match status" value="1"/>
</dbReference>
<dbReference type="InterPro" id="IPR012337">
    <property type="entry name" value="RNaseH-like_sf"/>
</dbReference>
<keyword evidence="2" id="KW-1185">Reference proteome</keyword>
<evidence type="ECO:0000313" key="3">
    <source>
        <dbReference type="RefSeq" id="XP_027194583.1"/>
    </source>
</evidence>
<dbReference type="OrthoDB" id="445936at2759"/>
<proteinExistence type="predicted"/>
<accession>A0A6P6XP89</accession>
<dbReference type="Gene3D" id="3.30.420.10">
    <property type="entry name" value="Ribonuclease H-like superfamily/Ribonuclease H"/>
    <property type="match status" value="1"/>
</dbReference>
<dbReference type="PANTHER" id="PTHR22891">
    <property type="entry name" value="EUKARYOTIC TRANSLATION INITIATION FACTOR 2C"/>
    <property type="match status" value="1"/>
</dbReference>
<dbReference type="Gene3D" id="3.40.50.2300">
    <property type="match status" value="1"/>
</dbReference>
<name>A0A6P6XP89_DERPT</name>
<dbReference type="AlphaFoldDB" id="A0A6P6XP89"/>